<dbReference type="InterPro" id="IPR044748">
    <property type="entry name" value="Trm3/TARBP1_C"/>
</dbReference>
<evidence type="ECO:0000259" key="3">
    <source>
        <dbReference type="Pfam" id="PF00588"/>
    </source>
</evidence>
<dbReference type="OrthoDB" id="241340at2759"/>
<dbReference type="Proteomes" id="UP000481861">
    <property type="component" value="Unassembled WGS sequence"/>
</dbReference>
<dbReference type="CDD" id="cd18091">
    <property type="entry name" value="SpoU-like_TRM3-like"/>
    <property type="match status" value="1"/>
</dbReference>
<dbReference type="InterPro" id="IPR029026">
    <property type="entry name" value="tRNA_m1G_MTases_N"/>
</dbReference>
<dbReference type="GO" id="GO:0003723">
    <property type="term" value="F:RNA binding"/>
    <property type="evidence" value="ECO:0007669"/>
    <property type="project" value="InterPro"/>
</dbReference>
<name>A0A7C8MEP2_9PLEO</name>
<dbReference type="EMBL" id="JAADJZ010000007">
    <property type="protein sequence ID" value="KAF2873483.1"/>
    <property type="molecule type" value="Genomic_DNA"/>
</dbReference>
<proteinExistence type="predicted"/>
<dbReference type="GO" id="GO:0016423">
    <property type="term" value="F:tRNA (guanine) methyltransferase activity"/>
    <property type="evidence" value="ECO:0007669"/>
    <property type="project" value="InterPro"/>
</dbReference>
<gene>
    <name evidence="4" type="ORF">BDV95DRAFT_604983</name>
</gene>
<evidence type="ECO:0000313" key="5">
    <source>
        <dbReference type="Proteomes" id="UP000481861"/>
    </source>
</evidence>
<dbReference type="PANTHER" id="PTHR12029:SF11">
    <property type="entry name" value="METHYLTRANSFERASE TARBP1-RELATED"/>
    <property type="match status" value="1"/>
</dbReference>
<reference evidence="4 5" key="1">
    <citation type="submission" date="2020-01" db="EMBL/GenBank/DDBJ databases">
        <authorList>
            <consortium name="DOE Joint Genome Institute"/>
            <person name="Haridas S."/>
            <person name="Albert R."/>
            <person name="Binder M."/>
            <person name="Bloem J."/>
            <person name="Labutti K."/>
            <person name="Salamov A."/>
            <person name="Andreopoulos B."/>
            <person name="Baker S.E."/>
            <person name="Barry K."/>
            <person name="Bills G."/>
            <person name="Bluhm B.H."/>
            <person name="Cannon C."/>
            <person name="Castanera R."/>
            <person name="Culley D.E."/>
            <person name="Daum C."/>
            <person name="Ezra D."/>
            <person name="Gonzalez J.B."/>
            <person name="Henrissat B."/>
            <person name="Kuo A."/>
            <person name="Liang C."/>
            <person name="Lipzen A."/>
            <person name="Lutzoni F."/>
            <person name="Magnuson J."/>
            <person name="Mondo S."/>
            <person name="Nolan M."/>
            <person name="Ohm R."/>
            <person name="Pangilinan J."/>
            <person name="Park H.-J.H."/>
            <person name="Ramirez L."/>
            <person name="Alfaro M."/>
            <person name="Sun H."/>
            <person name="Tritt A."/>
            <person name="Yoshinaga Y."/>
            <person name="Zwiers L.-H.L."/>
            <person name="Turgeon B.G."/>
            <person name="Goodwin S.B."/>
            <person name="Spatafora J.W."/>
            <person name="Crous P.W."/>
            <person name="Grigoriev I.V."/>
        </authorList>
    </citation>
    <scope>NUCLEOTIDE SEQUENCE [LARGE SCALE GENOMIC DNA]</scope>
    <source>
        <strain evidence="4 5">CBS 611.86</strain>
    </source>
</reference>
<accession>A0A7C8MEP2</accession>
<feature type="domain" description="tRNA/rRNA methyltransferase SpoU type" evidence="3">
    <location>
        <begin position="1114"/>
        <end position="1264"/>
    </location>
</feature>
<dbReference type="PANTHER" id="PTHR12029">
    <property type="entry name" value="RNA METHYLTRANSFERASE"/>
    <property type="match status" value="1"/>
</dbReference>
<dbReference type="Pfam" id="PF00588">
    <property type="entry name" value="SpoU_methylase"/>
    <property type="match status" value="1"/>
</dbReference>
<organism evidence="4 5">
    <name type="scientific">Massariosphaeria phaeospora</name>
    <dbReference type="NCBI Taxonomy" id="100035"/>
    <lineage>
        <taxon>Eukaryota</taxon>
        <taxon>Fungi</taxon>
        <taxon>Dikarya</taxon>
        <taxon>Ascomycota</taxon>
        <taxon>Pezizomycotina</taxon>
        <taxon>Dothideomycetes</taxon>
        <taxon>Pleosporomycetidae</taxon>
        <taxon>Pleosporales</taxon>
        <taxon>Pleosporales incertae sedis</taxon>
        <taxon>Massariosphaeria</taxon>
    </lineage>
</organism>
<evidence type="ECO:0000313" key="4">
    <source>
        <dbReference type="EMBL" id="KAF2873483.1"/>
    </source>
</evidence>
<dbReference type="AlphaFoldDB" id="A0A7C8MEP2"/>
<evidence type="ECO:0000256" key="1">
    <source>
        <dbReference type="ARBA" id="ARBA00022603"/>
    </source>
</evidence>
<keyword evidence="5" id="KW-1185">Reference proteome</keyword>
<comment type="caution">
    <text evidence="4">The sequence shown here is derived from an EMBL/GenBank/DDBJ whole genome shotgun (WGS) entry which is preliminary data.</text>
</comment>
<evidence type="ECO:0000256" key="2">
    <source>
        <dbReference type="ARBA" id="ARBA00022679"/>
    </source>
</evidence>
<dbReference type="InterPro" id="IPR045330">
    <property type="entry name" value="TRM3/TARBP1"/>
</dbReference>
<dbReference type="Gene3D" id="3.40.1280.10">
    <property type="match status" value="1"/>
</dbReference>
<dbReference type="GO" id="GO:0030488">
    <property type="term" value="P:tRNA methylation"/>
    <property type="evidence" value="ECO:0007669"/>
    <property type="project" value="InterPro"/>
</dbReference>
<dbReference type="InterPro" id="IPR001537">
    <property type="entry name" value="SpoU_MeTrfase"/>
</dbReference>
<dbReference type="InterPro" id="IPR029028">
    <property type="entry name" value="Alpha/beta_knot_MTases"/>
</dbReference>
<dbReference type="SUPFAM" id="SSF75217">
    <property type="entry name" value="alpha/beta knot"/>
    <property type="match status" value="1"/>
</dbReference>
<sequence length="1275" mass="144611">MEESEKQLEADRKLRFFRDLVSEKNVSDIDAVLNFFDDGSRAAAFEHYWKKLQIVESKDVDLDLLRVCITLLPPSNRREELSYQSLSDHILNKIPGETQDPMHLYKLAELSLSNDVLGWRIFTQLINRVSDVNQETSSQKTGEITYHETSASQEQHSHRVLSYLKFIKCSFWLPPERRHYITPELPKVLVDLLGQDDFDEIAHDVLSALLSLLGKPTNVLPPEDEPMPPCLSSNPGSSNLCLTNSIINEQLWTRISELPSQYFSSSSSKIFKTWFQWISHALAYTIDSQGIYDPLYWSRLRSGLLNGFTDQRKYCLGILRQSLSLARRSIDTPLLTFDIARKPLYEMQYERYCALFETIVLDGYLNQVQACLPELVPLFASTSVISTGWTTVLLSAALDPRVTTGLRKLVGMWYITYVTKAGGAIVDHTDFLVDGFLPWATQGSLFTSSIRSTRRHTTCVHSDALSCVISTFLAAMTALPSQRKLVQDVLHFILNTRGRIFQFATLSLLEGLLTGLKQQCALEYLEAADLDLILQVSRLTGFPVTADLCVAYCAEFYEATSSLLSFRDVPGHEVFKSRLAVLREDKHLTSGVKPNNAGSLQQFSQQLESSLHKTIQDDLFMAACENLRAILDEDQKEPEAYSELCNILEALWEEADRQEFRRVVILSIPPVFFHPTCIRICAQYMNSTRGEQHPLGTLLTKAVNNLQRLSEGRTYLLSDLVYSLRKACFSNPSTPVILPIEDFLVRLVENPPSPKKEFLFEVAAAEKLQQFFPRRDYTYYYGKREWNAYASIVDLLNRFPSQQIDVARRVLDRLLAPWRNQKAPIPIISKWKEVFQLQAMLVLIDFCIFKDNAPLYMESFMHALLLEQWPRYRFMLEWIIARICYRYPRKAEDILTDLTNLDENSPVQVASLIKLAVLTAPLLDSEDFTLKLMIQLIPFSASPKVQIRHEAQWSFPIVFSFAVQKGWRSVIDNPALRALDTYIRTLDKFSAPAFSIRTLRLDVLADYTIAGIFEGQYLSLETPEPERISHEDFISLLAEDEAAQLEIPPARLPLGKSTHESDTSAPDLAVEQMGTVDYTDSTQNFFQTKAGFDFKSLLPPTGPPGIQRKRPASVILIASLIDNPTNLGGLSRISESFGLSALYIDDIRKTAHKDFKATSVNSEKHFPIQELKIPAVPDFIIDMKRQGYEVVGIEQTDRSGLLGEEDGNGKGVGTLPRKCVLVLGSEKGGITREVLSVLDRCVEIRTVGVTRSLNVQTAGGIAVYEWWREWGHRQD</sequence>
<keyword evidence="2" id="KW-0808">Transferase</keyword>
<protein>
    <recommendedName>
        <fullName evidence="3">tRNA/rRNA methyltransferase SpoU type domain-containing protein</fullName>
    </recommendedName>
</protein>
<keyword evidence="1" id="KW-0489">Methyltransferase</keyword>